<accession>A0A0R1TSK3</accession>
<protein>
    <submittedName>
        <fullName evidence="2">Uncharacterized protein</fullName>
    </submittedName>
</protein>
<sequence>MIKKGGIILDFINGLLFDSFVANPAAMDIFNNFQRNVANSIADPIIKAIGAVAFIFGSWAILRYLMGQQQGGAHWVLWFVALIFGALFYLNGLSGWTSLGGTTTDTVNGLFQAVTPVATIATNTLLSFVGL</sequence>
<feature type="transmembrane region" description="Helical" evidence="1">
    <location>
        <begin position="72"/>
        <end position="90"/>
    </location>
</feature>
<evidence type="ECO:0000313" key="2">
    <source>
        <dbReference type="EMBL" id="KRL84343.1"/>
    </source>
</evidence>
<dbReference type="EMBL" id="AZFH01000010">
    <property type="protein sequence ID" value="KRL84343.1"/>
    <property type="molecule type" value="Genomic_DNA"/>
</dbReference>
<keyword evidence="1" id="KW-1133">Transmembrane helix</keyword>
<dbReference type="PATRIC" id="fig|1423740.3.peg.285"/>
<gene>
    <name evidence="2" type="ORF">FC36_GL000266</name>
</gene>
<feature type="transmembrane region" description="Helical" evidence="1">
    <location>
        <begin position="7"/>
        <end position="25"/>
    </location>
</feature>
<organism evidence="2 3">
    <name type="scientific">Ligilactobacillus equi DSM 15833 = JCM 10991</name>
    <dbReference type="NCBI Taxonomy" id="1423740"/>
    <lineage>
        <taxon>Bacteria</taxon>
        <taxon>Bacillati</taxon>
        <taxon>Bacillota</taxon>
        <taxon>Bacilli</taxon>
        <taxon>Lactobacillales</taxon>
        <taxon>Lactobacillaceae</taxon>
        <taxon>Ligilactobacillus</taxon>
    </lineage>
</organism>
<dbReference type="AlphaFoldDB" id="A0A0R1TSK3"/>
<comment type="caution">
    <text evidence="2">The sequence shown here is derived from an EMBL/GenBank/DDBJ whole genome shotgun (WGS) entry which is preliminary data.</text>
</comment>
<dbReference type="Proteomes" id="UP000051048">
    <property type="component" value="Unassembled WGS sequence"/>
</dbReference>
<reference evidence="2 3" key="1">
    <citation type="journal article" date="2015" name="Genome Announc.">
        <title>Expanding the biotechnology potential of lactobacilli through comparative genomics of 213 strains and associated genera.</title>
        <authorList>
            <person name="Sun Z."/>
            <person name="Harris H.M."/>
            <person name="McCann A."/>
            <person name="Guo C."/>
            <person name="Argimon S."/>
            <person name="Zhang W."/>
            <person name="Yang X."/>
            <person name="Jeffery I.B."/>
            <person name="Cooney J.C."/>
            <person name="Kagawa T.F."/>
            <person name="Liu W."/>
            <person name="Song Y."/>
            <person name="Salvetti E."/>
            <person name="Wrobel A."/>
            <person name="Rasinkangas P."/>
            <person name="Parkhill J."/>
            <person name="Rea M.C."/>
            <person name="O'Sullivan O."/>
            <person name="Ritari J."/>
            <person name="Douillard F.P."/>
            <person name="Paul Ross R."/>
            <person name="Yang R."/>
            <person name="Briner A.E."/>
            <person name="Felis G.E."/>
            <person name="de Vos W.M."/>
            <person name="Barrangou R."/>
            <person name="Klaenhammer T.R."/>
            <person name="Caufield P.W."/>
            <person name="Cui Y."/>
            <person name="Zhang H."/>
            <person name="O'Toole P.W."/>
        </authorList>
    </citation>
    <scope>NUCLEOTIDE SEQUENCE [LARGE SCALE GENOMIC DNA]</scope>
    <source>
        <strain evidence="2 3">DSM 15833</strain>
    </source>
</reference>
<keyword evidence="1" id="KW-0812">Transmembrane</keyword>
<proteinExistence type="predicted"/>
<evidence type="ECO:0000256" key="1">
    <source>
        <dbReference type="SAM" id="Phobius"/>
    </source>
</evidence>
<keyword evidence="1" id="KW-0472">Membrane</keyword>
<feature type="transmembrane region" description="Helical" evidence="1">
    <location>
        <begin position="110"/>
        <end position="129"/>
    </location>
</feature>
<feature type="transmembrane region" description="Helical" evidence="1">
    <location>
        <begin position="45"/>
        <end position="65"/>
    </location>
</feature>
<evidence type="ECO:0000313" key="3">
    <source>
        <dbReference type="Proteomes" id="UP000051048"/>
    </source>
</evidence>
<name>A0A0R1TSK3_9LACO</name>